<evidence type="ECO:0000313" key="2">
    <source>
        <dbReference type="Proteomes" id="UP000318478"/>
    </source>
</evidence>
<protein>
    <submittedName>
        <fullName evidence="1">Beta propeller domain protein</fullName>
    </submittedName>
</protein>
<gene>
    <name evidence="1" type="ORF">Pla123a_16340</name>
</gene>
<evidence type="ECO:0000313" key="1">
    <source>
        <dbReference type="EMBL" id="TWT77838.1"/>
    </source>
</evidence>
<dbReference type="AlphaFoldDB" id="A0A5C5YSF3"/>
<organism evidence="1 2">
    <name type="scientific">Posidoniimonas polymericola</name>
    <dbReference type="NCBI Taxonomy" id="2528002"/>
    <lineage>
        <taxon>Bacteria</taxon>
        <taxon>Pseudomonadati</taxon>
        <taxon>Planctomycetota</taxon>
        <taxon>Planctomycetia</taxon>
        <taxon>Pirellulales</taxon>
        <taxon>Lacipirellulaceae</taxon>
        <taxon>Posidoniimonas</taxon>
    </lineage>
</organism>
<proteinExistence type="predicted"/>
<keyword evidence="2" id="KW-1185">Reference proteome</keyword>
<dbReference type="InterPro" id="IPR019198">
    <property type="entry name" value="Beta_propeller_containing"/>
</dbReference>
<name>A0A5C5YSF3_9BACT</name>
<sequence>MSGDAGLVVTAAVDVDDSAGVVLGDQQPATAESTTLNSREEVRAWLTAEIDRRYGELFGQTWENAWIVCGDFDLVATPVLFAANDSFLRTAVTNTASFSTTNVQVEGVDEADLVETDGKFVYIVSGKQLVIVDVRDPDSPQVASRVGLDSAPTGMYLSDGRLTLVSSSATAASTSGITLLGSWGYYGAGPTATTVDVIDISAPDQPALISRTEFAGQLVASRMVDGELRLVLREAPPHTALLPQPMLLNGSSGQTDVYVTSYTYESREAYLDRVLDAAVQQLAGGHRTFDGMGEVIQDTGETTWSTSDLLERIAGLNAFELSFTSYGESTVTVATIDTQAATPRVVDTHEFQADGQLTVYATEDDLYFFSSGGYVFSSDGRFTQSPTTIHKFSFAGKSGQIQLAATGELDGVPLNQFSIDEHDGYLRVVSSSATWNGDHQLTVFKQQGAKLVQVGEVDGLAPGEQVYSVRFLGERAFFVTFRQIDPLFAVDLSDPTDPQVMGELKLPGYSDYLQPIDENTLLAIGRGADENSGLFEELQVSLFDVTDLANPVLIDRYSFEGERSTATIATGNRWIRGDGDHHAVSYFADQGLLALPVHSESQHRFFGDQPVGGLNGLQLLRLDPESGITAETLLEHDQSIARSLRVGEHLIAVSEGRLTTHRFADLAGAPSGVSWNDQPTDELNFERNKSAAWAAAHADASVDDADDVDATLAEEDSLGSASHLHDQALRQLAQLSARRPLPTARPSTGPIPEASFAVDTVADAAPARPSVAPPWRGSVTARR</sequence>
<dbReference type="Pfam" id="PF09826">
    <property type="entry name" value="Beta_propel"/>
    <property type="match status" value="1"/>
</dbReference>
<reference evidence="1 2" key="1">
    <citation type="submission" date="2019-02" db="EMBL/GenBank/DDBJ databases">
        <title>Deep-cultivation of Planctomycetes and their phenomic and genomic characterization uncovers novel biology.</title>
        <authorList>
            <person name="Wiegand S."/>
            <person name="Jogler M."/>
            <person name="Boedeker C."/>
            <person name="Pinto D."/>
            <person name="Vollmers J."/>
            <person name="Rivas-Marin E."/>
            <person name="Kohn T."/>
            <person name="Peeters S.H."/>
            <person name="Heuer A."/>
            <person name="Rast P."/>
            <person name="Oberbeckmann S."/>
            <person name="Bunk B."/>
            <person name="Jeske O."/>
            <person name="Meyerdierks A."/>
            <person name="Storesund J.E."/>
            <person name="Kallscheuer N."/>
            <person name="Luecker S."/>
            <person name="Lage O.M."/>
            <person name="Pohl T."/>
            <person name="Merkel B.J."/>
            <person name="Hornburger P."/>
            <person name="Mueller R.-W."/>
            <person name="Bruemmer F."/>
            <person name="Labrenz M."/>
            <person name="Spormann A.M."/>
            <person name="Op Den Camp H."/>
            <person name="Overmann J."/>
            <person name="Amann R."/>
            <person name="Jetten M.S.M."/>
            <person name="Mascher T."/>
            <person name="Medema M.H."/>
            <person name="Devos D.P."/>
            <person name="Kaster A.-K."/>
            <person name="Ovreas L."/>
            <person name="Rohde M."/>
            <person name="Galperin M.Y."/>
            <person name="Jogler C."/>
        </authorList>
    </citation>
    <scope>NUCLEOTIDE SEQUENCE [LARGE SCALE GENOMIC DNA]</scope>
    <source>
        <strain evidence="1 2">Pla123a</strain>
    </source>
</reference>
<dbReference type="EMBL" id="SJPO01000003">
    <property type="protein sequence ID" value="TWT77838.1"/>
    <property type="molecule type" value="Genomic_DNA"/>
</dbReference>
<dbReference type="SUPFAM" id="SSF82171">
    <property type="entry name" value="DPP6 N-terminal domain-like"/>
    <property type="match status" value="1"/>
</dbReference>
<dbReference type="Proteomes" id="UP000318478">
    <property type="component" value="Unassembled WGS sequence"/>
</dbReference>
<accession>A0A5C5YSF3</accession>
<comment type="caution">
    <text evidence="1">The sequence shown here is derived from an EMBL/GenBank/DDBJ whole genome shotgun (WGS) entry which is preliminary data.</text>
</comment>